<sequence length="90" mass="10340">MFDRAEVSNFHLDLYSFTLLLNDIFETVKATLVWFEIRVVAVEYKALFREHIYPGWEGDGISALYLSQLCQSTSSGGMLEFTIRDSETCC</sequence>
<gene>
    <name evidence="2" type="primary">LOC107939634</name>
</gene>
<organism evidence="1 2">
    <name type="scientific">Gossypium hirsutum</name>
    <name type="common">Upland cotton</name>
    <name type="synonym">Gossypium mexicanum</name>
    <dbReference type="NCBI Taxonomy" id="3635"/>
    <lineage>
        <taxon>Eukaryota</taxon>
        <taxon>Viridiplantae</taxon>
        <taxon>Streptophyta</taxon>
        <taxon>Embryophyta</taxon>
        <taxon>Tracheophyta</taxon>
        <taxon>Spermatophyta</taxon>
        <taxon>Magnoliopsida</taxon>
        <taxon>eudicotyledons</taxon>
        <taxon>Gunneridae</taxon>
        <taxon>Pentapetalae</taxon>
        <taxon>rosids</taxon>
        <taxon>malvids</taxon>
        <taxon>Malvales</taxon>
        <taxon>Malvaceae</taxon>
        <taxon>Malvoideae</taxon>
        <taxon>Gossypium</taxon>
    </lineage>
</organism>
<dbReference type="Proteomes" id="UP000818029">
    <property type="component" value="Chromosome A12"/>
</dbReference>
<reference evidence="2" key="2">
    <citation type="submission" date="2025-08" db="UniProtKB">
        <authorList>
            <consortium name="RefSeq"/>
        </authorList>
    </citation>
    <scope>IDENTIFICATION</scope>
</reference>
<evidence type="ECO:0000313" key="2">
    <source>
        <dbReference type="RefSeq" id="XP_040939951.1"/>
    </source>
</evidence>
<accession>A0ABM2ZB81</accession>
<proteinExistence type="predicted"/>
<evidence type="ECO:0000313" key="1">
    <source>
        <dbReference type="Proteomes" id="UP000818029"/>
    </source>
</evidence>
<protein>
    <submittedName>
        <fullName evidence="2">Uncharacterized protein isoform X2</fullName>
    </submittedName>
</protein>
<reference evidence="1" key="1">
    <citation type="journal article" date="2020" name="Nat. Genet.">
        <title>Genomic diversifications of five Gossypium allopolyploid species and their impact on cotton improvement.</title>
        <authorList>
            <person name="Chen Z.J."/>
            <person name="Sreedasyam A."/>
            <person name="Ando A."/>
            <person name="Song Q."/>
            <person name="De Santiago L.M."/>
            <person name="Hulse-Kemp A.M."/>
            <person name="Ding M."/>
            <person name="Ye W."/>
            <person name="Kirkbride R.C."/>
            <person name="Jenkins J."/>
            <person name="Plott C."/>
            <person name="Lovell J."/>
            <person name="Lin Y.M."/>
            <person name="Vaughn R."/>
            <person name="Liu B."/>
            <person name="Simpson S."/>
            <person name="Scheffler B.E."/>
            <person name="Wen L."/>
            <person name="Saski C.A."/>
            <person name="Grover C.E."/>
            <person name="Hu G."/>
            <person name="Conover J.L."/>
            <person name="Carlson J.W."/>
            <person name="Shu S."/>
            <person name="Boston L.B."/>
            <person name="Williams M."/>
            <person name="Peterson D.G."/>
            <person name="McGee K."/>
            <person name="Jones D.C."/>
            <person name="Wendel J.F."/>
            <person name="Stelly D.M."/>
            <person name="Grimwood J."/>
            <person name="Schmutz J."/>
        </authorList>
    </citation>
    <scope>NUCLEOTIDE SEQUENCE [LARGE SCALE GENOMIC DNA]</scope>
    <source>
        <strain evidence="1">cv. TM-1</strain>
    </source>
</reference>
<dbReference type="GeneID" id="107939634"/>
<dbReference type="RefSeq" id="XP_040939951.1">
    <property type="nucleotide sequence ID" value="XM_041084017.1"/>
</dbReference>
<name>A0ABM2ZB81_GOSHI</name>
<keyword evidence="1" id="KW-1185">Reference proteome</keyword>